<evidence type="ECO:0000256" key="1">
    <source>
        <dbReference type="SAM" id="MobiDB-lite"/>
    </source>
</evidence>
<feature type="compositionally biased region" description="Basic and acidic residues" evidence="1">
    <location>
        <begin position="47"/>
        <end position="56"/>
    </location>
</feature>
<feature type="compositionally biased region" description="Polar residues" evidence="1">
    <location>
        <begin position="23"/>
        <end position="32"/>
    </location>
</feature>
<name>A0AAV4THY3_CAEEX</name>
<protein>
    <submittedName>
        <fullName evidence="2">Uncharacterized protein</fullName>
    </submittedName>
</protein>
<evidence type="ECO:0000313" key="3">
    <source>
        <dbReference type="Proteomes" id="UP001054945"/>
    </source>
</evidence>
<organism evidence="2 3">
    <name type="scientific">Caerostris extrusa</name>
    <name type="common">Bark spider</name>
    <name type="synonym">Caerostris bankana</name>
    <dbReference type="NCBI Taxonomy" id="172846"/>
    <lineage>
        <taxon>Eukaryota</taxon>
        <taxon>Metazoa</taxon>
        <taxon>Ecdysozoa</taxon>
        <taxon>Arthropoda</taxon>
        <taxon>Chelicerata</taxon>
        <taxon>Arachnida</taxon>
        <taxon>Araneae</taxon>
        <taxon>Araneomorphae</taxon>
        <taxon>Entelegynae</taxon>
        <taxon>Araneoidea</taxon>
        <taxon>Araneidae</taxon>
        <taxon>Caerostris</taxon>
    </lineage>
</organism>
<sequence>MTQSVGNHSGSFARSSSIEVLNPSNLVSNLGKQSRLPRPNLKKKNTKPADQKKAGSESRANSECYSAGLHNYVDSVQRSRSHQKRRAILRGPSRIDSNFSNCHSQSEIEKHVILLAGLRIDEIMR</sequence>
<dbReference type="EMBL" id="BPLR01011152">
    <property type="protein sequence ID" value="GIY44507.1"/>
    <property type="molecule type" value="Genomic_DNA"/>
</dbReference>
<comment type="caution">
    <text evidence="2">The sequence shown here is derived from an EMBL/GenBank/DDBJ whole genome shotgun (WGS) entry which is preliminary data.</text>
</comment>
<dbReference type="Proteomes" id="UP001054945">
    <property type="component" value="Unassembled WGS sequence"/>
</dbReference>
<feature type="region of interest" description="Disordered" evidence="1">
    <location>
        <begin position="23"/>
        <end position="62"/>
    </location>
</feature>
<evidence type="ECO:0000313" key="2">
    <source>
        <dbReference type="EMBL" id="GIY44507.1"/>
    </source>
</evidence>
<gene>
    <name evidence="2" type="ORF">CEXT_322161</name>
</gene>
<proteinExistence type="predicted"/>
<reference evidence="2 3" key="1">
    <citation type="submission" date="2021-06" db="EMBL/GenBank/DDBJ databases">
        <title>Caerostris extrusa draft genome.</title>
        <authorList>
            <person name="Kono N."/>
            <person name="Arakawa K."/>
        </authorList>
    </citation>
    <scope>NUCLEOTIDE SEQUENCE [LARGE SCALE GENOMIC DNA]</scope>
</reference>
<keyword evidence="3" id="KW-1185">Reference proteome</keyword>
<accession>A0AAV4THY3</accession>
<dbReference type="AlphaFoldDB" id="A0AAV4THY3"/>